<proteinExistence type="predicted"/>
<feature type="chain" id="PRO_5013013627" description="Secreted protein" evidence="1">
    <location>
        <begin position="23"/>
        <end position="99"/>
    </location>
</feature>
<evidence type="ECO:0008006" key="4">
    <source>
        <dbReference type="Google" id="ProtNLM"/>
    </source>
</evidence>
<keyword evidence="3" id="KW-1185">Reference proteome</keyword>
<dbReference type="KEGG" id="hbe:BEI_2174"/>
<evidence type="ECO:0000313" key="3">
    <source>
        <dbReference type="Proteomes" id="UP000219993"/>
    </source>
</evidence>
<keyword evidence="1" id="KW-0732">Signal</keyword>
<organism evidence="2 3">
    <name type="scientific">Halomonas beimenensis</name>
    <dbReference type="NCBI Taxonomy" id="475662"/>
    <lineage>
        <taxon>Bacteria</taxon>
        <taxon>Pseudomonadati</taxon>
        <taxon>Pseudomonadota</taxon>
        <taxon>Gammaproteobacteria</taxon>
        <taxon>Oceanospirillales</taxon>
        <taxon>Halomonadaceae</taxon>
        <taxon>Halomonas</taxon>
    </lineage>
</organism>
<name>A0A291P8I2_9GAMM</name>
<dbReference type="RefSeq" id="WP_379802209.1">
    <property type="nucleotide sequence ID" value="NZ_JBHSJU010000001.1"/>
</dbReference>
<evidence type="ECO:0000313" key="2">
    <source>
        <dbReference type="EMBL" id="ATJ83161.1"/>
    </source>
</evidence>
<evidence type="ECO:0000256" key="1">
    <source>
        <dbReference type="SAM" id="SignalP"/>
    </source>
</evidence>
<protein>
    <recommendedName>
        <fullName evidence="4">Secreted protein</fullName>
    </recommendedName>
</protein>
<sequence length="99" mass="11259">MSRSRVLKTALLLLMSAWSPMASSQAFHGCDSRQAAELKTRLTARLETWAAQQPRQALAWAQRLEHRRGDYLRQGHNACSLYRQLLDELDRQGGPHEAS</sequence>
<accession>A0A291P8I2</accession>
<dbReference type="EMBL" id="CP021435">
    <property type="protein sequence ID" value="ATJ83161.1"/>
    <property type="molecule type" value="Genomic_DNA"/>
</dbReference>
<dbReference type="AlphaFoldDB" id="A0A291P8I2"/>
<feature type="signal peptide" evidence="1">
    <location>
        <begin position="1"/>
        <end position="22"/>
    </location>
</feature>
<reference evidence="2 3" key="1">
    <citation type="journal article" date="2017" name="Sci. Rep.">
        <title>Revealing the Saline Adaptation Strategies of the Halophilic Bacterium Halomonas beimenensis through High-throughput Omics and Transposon Mutagenesis Approaches.</title>
        <authorList>
            <person name="Chen Y.H."/>
            <person name="Lin S.S."/>
            <person name="Shyu Y.T."/>
        </authorList>
    </citation>
    <scope>NUCLEOTIDE SEQUENCE [LARGE SCALE GENOMIC DNA]</scope>
    <source>
        <strain evidence="2 3">NTU-111</strain>
    </source>
</reference>
<dbReference type="Proteomes" id="UP000219993">
    <property type="component" value="Chromosome"/>
</dbReference>
<gene>
    <name evidence="2" type="ORF">BEI_2174</name>
</gene>